<feature type="transmembrane region" description="Helical" evidence="1">
    <location>
        <begin position="64"/>
        <end position="81"/>
    </location>
</feature>
<proteinExistence type="predicted"/>
<keyword evidence="1" id="KW-0812">Transmembrane</keyword>
<dbReference type="EMBL" id="RQSP01000023">
    <property type="protein sequence ID" value="KAB5606527.1"/>
    <property type="molecule type" value="Genomic_DNA"/>
</dbReference>
<feature type="transmembrane region" description="Helical" evidence="1">
    <location>
        <begin position="167"/>
        <end position="186"/>
    </location>
</feature>
<keyword evidence="1" id="KW-1133">Transmembrane helix</keyword>
<dbReference type="Pfam" id="PF09819">
    <property type="entry name" value="ABC_cobalt"/>
    <property type="match status" value="1"/>
</dbReference>
<feature type="transmembrane region" description="Helical" evidence="1">
    <location>
        <begin position="24"/>
        <end position="44"/>
    </location>
</feature>
<dbReference type="PIRSF" id="PIRSF037394">
    <property type="entry name" value="ABC_thiamine-permease_YkoE_prd"/>
    <property type="match status" value="1"/>
</dbReference>
<dbReference type="OrthoDB" id="8017424at2"/>
<dbReference type="RefSeq" id="WP_151917060.1">
    <property type="nucleotide sequence ID" value="NZ_RQSP01000023.1"/>
</dbReference>
<feature type="transmembrane region" description="Helical" evidence="1">
    <location>
        <begin position="137"/>
        <end position="155"/>
    </location>
</feature>
<evidence type="ECO:0000313" key="2">
    <source>
        <dbReference type="EMBL" id="KAB5606527.1"/>
    </source>
</evidence>
<dbReference type="Proteomes" id="UP000326336">
    <property type="component" value="Unassembled WGS sequence"/>
</dbReference>
<evidence type="ECO:0000313" key="3">
    <source>
        <dbReference type="Proteomes" id="UP000326336"/>
    </source>
</evidence>
<dbReference type="InterPro" id="IPR017195">
    <property type="entry name" value="ABC_thiamin-permease_prd"/>
</dbReference>
<sequence>MAENMDDIITEKTAATKHSNRWRVVDIVVAAIIAVASGVIFWGWDVVCEVPLNAFRALTPGFEGLLNGFWLFAAPLAAIIVRKPGAALFAETLAAFLELTLGNQWGVGGSLLIGIMQGLGAEIAFAIFMYRKWNIPVTMLAGSLAGVACAIYYWLTNPAWGPLQVSIYFITSIISGAVFAVVCCLLQRALAATGVLDRFESGRARELV</sequence>
<keyword evidence="3" id="KW-1185">Reference proteome</keyword>
<accession>A0A5N5RGY2</accession>
<protein>
    <submittedName>
        <fullName evidence="2">ABC transporter permease</fullName>
    </submittedName>
</protein>
<comment type="caution">
    <text evidence="2">The sequence shown here is derived from an EMBL/GenBank/DDBJ whole genome shotgun (WGS) entry which is preliminary data.</text>
</comment>
<name>A0A5N5RGY2_9BIFI</name>
<keyword evidence="1" id="KW-0472">Membrane</keyword>
<evidence type="ECO:0000256" key="1">
    <source>
        <dbReference type="SAM" id="Phobius"/>
    </source>
</evidence>
<gene>
    <name evidence="2" type="ORF">EHS19_07025</name>
</gene>
<organism evidence="2 3">
    <name type="scientific">Bifidobacterium jacchi</name>
    <dbReference type="NCBI Taxonomy" id="2490545"/>
    <lineage>
        <taxon>Bacteria</taxon>
        <taxon>Bacillati</taxon>
        <taxon>Actinomycetota</taxon>
        <taxon>Actinomycetes</taxon>
        <taxon>Bifidobacteriales</taxon>
        <taxon>Bifidobacteriaceae</taxon>
        <taxon>Bifidobacterium</taxon>
    </lineage>
</organism>
<dbReference type="AlphaFoldDB" id="A0A5N5RGY2"/>
<reference evidence="2 3" key="1">
    <citation type="journal article" date="2019" name="Int. J. Syst. Evol. Microbiol.">
        <title>Bifidobacterium jacchi sp. nov., isolated from the faeces of a baby common marmoset (Callithrix jacchus).</title>
        <authorList>
            <person name="Modesto M."/>
            <person name="Watanabe K."/>
            <person name="Arita M."/>
            <person name="Satti M."/>
            <person name="Oki K."/>
            <person name="Sciavilla P."/>
            <person name="Patavino C."/>
            <person name="Camma C."/>
            <person name="Michelini S."/>
            <person name="Sgorbati B."/>
            <person name="Mattarelli P."/>
        </authorList>
    </citation>
    <scope>NUCLEOTIDE SEQUENCE [LARGE SCALE GENOMIC DNA]</scope>
    <source>
        <strain evidence="2 3">MRM 9.3</strain>
    </source>
</reference>